<organism evidence="1 2">
    <name type="scientific">Bacteroides finegoldii</name>
    <dbReference type="NCBI Taxonomy" id="338188"/>
    <lineage>
        <taxon>Bacteria</taxon>
        <taxon>Pseudomonadati</taxon>
        <taxon>Bacteroidota</taxon>
        <taxon>Bacteroidia</taxon>
        <taxon>Bacteroidales</taxon>
        <taxon>Bacteroidaceae</taxon>
        <taxon>Bacteroides</taxon>
    </lineage>
</organism>
<name>A0A174JEN3_9BACE</name>
<accession>A0A174JEN3</accession>
<evidence type="ECO:0000313" key="1">
    <source>
        <dbReference type="EMBL" id="CUO96676.1"/>
    </source>
</evidence>
<dbReference type="Proteomes" id="UP000095517">
    <property type="component" value="Unassembled WGS sequence"/>
</dbReference>
<sequence length="70" mass="8305">MQELNSNFMDYIYLYNLIPDEVDKEFVKTFIDELKKYDIKEEYIIKSLLTASLSIPLIRLVQKASLSHCE</sequence>
<proteinExistence type="predicted"/>
<dbReference type="EMBL" id="CYZH01000022">
    <property type="protein sequence ID" value="CUO96676.1"/>
    <property type="molecule type" value="Genomic_DNA"/>
</dbReference>
<dbReference type="AlphaFoldDB" id="A0A174JEN3"/>
<evidence type="ECO:0000313" key="2">
    <source>
        <dbReference type="Proteomes" id="UP000095517"/>
    </source>
</evidence>
<gene>
    <name evidence="1" type="ORF">ERS852397_03205</name>
</gene>
<reference evidence="1 2" key="1">
    <citation type="submission" date="2015-09" db="EMBL/GenBank/DDBJ databases">
        <authorList>
            <consortium name="Pathogen Informatics"/>
        </authorList>
    </citation>
    <scope>NUCLEOTIDE SEQUENCE [LARGE SCALE GENOMIC DNA]</scope>
    <source>
        <strain evidence="1 2">2789STDY5608840</strain>
    </source>
</reference>
<protein>
    <submittedName>
        <fullName evidence="1">Uncharacterized protein</fullName>
    </submittedName>
</protein>